<dbReference type="Proteomes" id="UP001595556">
    <property type="component" value="Unassembled WGS sequence"/>
</dbReference>
<dbReference type="EMBL" id="JBHRTI010000003">
    <property type="protein sequence ID" value="MFC3147225.1"/>
    <property type="molecule type" value="Genomic_DNA"/>
</dbReference>
<evidence type="ECO:0000259" key="6">
    <source>
        <dbReference type="Pfam" id="PF05193"/>
    </source>
</evidence>
<dbReference type="PROSITE" id="PS00143">
    <property type="entry name" value="INSULINASE"/>
    <property type="match status" value="1"/>
</dbReference>
<comment type="cofactor">
    <cofactor evidence="1">
        <name>Zn(2+)</name>
        <dbReference type="ChEBI" id="CHEBI:29105"/>
    </cofactor>
</comment>
<evidence type="ECO:0000313" key="8">
    <source>
        <dbReference type="Proteomes" id="UP001595556"/>
    </source>
</evidence>
<accession>A0ABV7H0E1</accession>
<comment type="similarity">
    <text evidence="2 3">Belongs to the peptidase M16 family.</text>
</comment>
<feature type="domain" description="Peptidase M16 C-terminal" evidence="6">
    <location>
        <begin position="221"/>
        <end position="397"/>
    </location>
</feature>
<organism evidence="7 8">
    <name type="scientific">Piscinibacterium candidicorallinum</name>
    <dbReference type="NCBI Taxonomy" id="1793872"/>
    <lineage>
        <taxon>Bacteria</taxon>
        <taxon>Pseudomonadati</taxon>
        <taxon>Pseudomonadota</taxon>
        <taxon>Betaproteobacteria</taxon>
        <taxon>Burkholderiales</taxon>
        <taxon>Piscinibacterium</taxon>
    </lineage>
</organism>
<dbReference type="InterPro" id="IPR011249">
    <property type="entry name" value="Metalloenz_LuxS/M16"/>
</dbReference>
<evidence type="ECO:0000256" key="4">
    <source>
        <dbReference type="SAM" id="SignalP"/>
    </source>
</evidence>
<dbReference type="Gene3D" id="3.30.830.10">
    <property type="entry name" value="Metalloenzyme, LuxS/M16 peptidase-like"/>
    <property type="match status" value="4"/>
</dbReference>
<dbReference type="Pfam" id="PF00675">
    <property type="entry name" value="Peptidase_M16"/>
    <property type="match status" value="1"/>
</dbReference>
<dbReference type="RefSeq" id="WP_377302060.1">
    <property type="nucleotide sequence ID" value="NZ_CP180191.1"/>
</dbReference>
<evidence type="ECO:0000313" key="7">
    <source>
        <dbReference type="EMBL" id="MFC3147225.1"/>
    </source>
</evidence>
<evidence type="ECO:0000256" key="1">
    <source>
        <dbReference type="ARBA" id="ARBA00001947"/>
    </source>
</evidence>
<evidence type="ECO:0000256" key="3">
    <source>
        <dbReference type="RuleBase" id="RU004447"/>
    </source>
</evidence>
<reference evidence="8" key="1">
    <citation type="journal article" date="2019" name="Int. J. Syst. Evol. Microbiol.">
        <title>The Global Catalogue of Microorganisms (GCM) 10K type strain sequencing project: providing services to taxonomists for standard genome sequencing and annotation.</title>
        <authorList>
            <consortium name="The Broad Institute Genomics Platform"/>
            <consortium name="The Broad Institute Genome Sequencing Center for Infectious Disease"/>
            <person name="Wu L."/>
            <person name="Ma J."/>
        </authorList>
    </citation>
    <scope>NUCLEOTIDE SEQUENCE [LARGE SCALE GENOMIC DNA]</scope>
    <source>
        <strain evidence="8">KCTC 52168</strain>
    </source>
</reference>
<keyword evidence="4" id="KW-0732">Signal</keyword>
<dbReference type="InterPro" id="IPR011765">
    <property type="entry name" value="Pept_M16_N"/>
</dbReference>
<dbReference type="InterPro" id="IPR001431">
    <property type="entry name" value="Pept_M16_Zn_BS"/>
</dbReference>
<dbReference type="PANTHER" id="PTHR11851">
    <property type="entry name" value="METALLOPROTEASE"/>
    <property type="match status" value="1"/>
</dbReference>
<gene>
    <name evidence="7" type="ORF">ACFOEN_06170</name>
</gene>
<proteinExistence type="inferred from homology"/>
<dbReference type="InterPro" id="IPR050361">
    <property type="entry name" value="MPP/UQCRC_Complex"/>
</dbReference>
<evidence type="ECO:0000259" key="5">
    <source>
        <dbReference type="Pfam" id="PF00675"/>
    </source>
</evidence>
<feature type="domain" description="Peptidase M16 N-terminal" evidence="5">
    <location>
        <begin position="69"/>
        <end position="214"/>
    </location>
</feature>
<protein>
    <submittedName>
        <fullName evidence="7">M16 family metallopeptidase</fullName>
    </submittedName>
</protein>
<dbReference type="PANTHER" id="PTHR11851:SF49">
    <property type="entry name" value="MITOCHONDRIAL-PROCESSING PEPTIDASE SUBUNIT ALPHA"/>
    <property type="match status" value="1"/>
</dbReference>
<feature type="domain" description="Peptidase M16 C-terminal" evidence="6">
    <location>
        <begin position="679"/>
        <end position="855"/>
    </location>
</feature>
<keyword evidence="8" id="KW-1185">Reference proteome</keyword>
<dbReference type="InterPro" id="IPR007863">
    <property type="entry name" value="Peptidase_M16_C"/>
</dbReference>
<comment type="caution">
    <text evidence="7">The sequence shown here is derived from an EMBL/GenBank/DDBJ whole genome shotgun (WGS) entry which is preliminary data.</text>
</comment>
<feature type="chain" id="PRO_5047381073" evidence="4">
    <location>
        <begin position="16"/>
        <end position="926"/>
    </location>
</feature>
<dbReference type="Pfam" id="PF05193">
    <property type="entry name" value="Peptidase_M16_C"/>
    <property type="match status" value="2"/>
</dbReference>
<dbReference type="SUPFAM" id="SSF63411">
    <property type="entry name" value="LuxS/MPP-like metallohydrolase"/>
    <property type="match status" value="4"/>
</dbReference>
<name>A0ABV7H0E1_9BURK</name>
<feature type="signal peptide" evidence="4">
    <location>
        <begin position="1"/>
        <end position="15"/>
    </location>
</feature>
<evidence type="ECO:0000256" key="2">
    <source>
        <dbReference type="ARBA" id="ARBA00007261"/>
    </source>
</evidence>
<sequence>MLRTMLLATALTALAAPLLPLHAQTSAPTAKAASAPAAAPAARTPAAALKPVTSVEGITEYRLPNGLQVLLIPDNSKPTVTVNVTYRVGSKHENYGETGMAHLLEHLIFKGTPTNPNVWAEFDKRGFRANGTTWTDRTNYFASFAYNEDNLRWYLSWQADAMVNSFIARKDLDSEMTVVRNEMEMGENNPFRVLIERMMSTAYQWHNYGKTTIGARADVENVNIERLQAFYRLYYQPDNATLIVSGKFNPQQVLGWVNQYFGKIAKPKRALPKLYTIDPAQDGERSVTVRRIGGSQVLMAAYHVPAASHPDFAAVSMINLMLGDTPSGRLHKALVDGQLAAQTFAFGFDWAHPTLTLYGAQLAPGQDLEKARSAMLGVLDGIAARPFTEEELNRARTTWLKQWDLSFTDPERVGIALSTAIALGDWRLYFLNRDRVRKTTLADVQRVATSYLLPDNRTIGVYLPTEKPVRAPAPAFVDVAPMVAGYKGDAALAQAEAFDPTPANLQARMQRFELPNGMKVAIIPKGTRGNVVHGVISMDFSDEKAAFGLFEVGAATGFLLDKGTTSKTRQQVQDRFDQLKSQVNFFGSATRAGANFTTTRQNLPEVIALASEVLRTPSFPADALEEWRRISLAGLEQARKDPEGVVENFIARHGNPYKKGDVRHGRTFDEVEADIRAVKIEDVRAFHQRFYGANNGQVGISGDADVAAVRKALEAGFGNWKSPVTYTRVPNPFVAVPAVRELLRTPDKQNAYMQVELQLPLTDNDADYVPLLVANYLLGGSGNSRLWVRIREKDGLSYGTGSWVQWNNHEPNSTWSAMAIFAPQNRPKIEAAFREEVARALKDGFTATELKQAQEGILNDRRLNRAQDQAIAGGLTSQLRLGRDFRLTQRIDEQIAKVTLDQVNAALRKYIEPAKFQMVFGGDFKE</sequence>